<dbReference type="AlphaFoldDB" id="F4T7N0"/>
<gene>
    <name evidence="1" type="ORF">ECIG_04655</name>
</gene>
<accession>F4T7N0</accession>
<dbReference type="Proteomes" id="UP000004710">
    <property type="component" value="Unassembled WGS sequence"/>
</dbReference>
<sequence length="42" mass="4614">MALVRGWQILLAWLSSNRHRIVAPPCCSRNPRNTIGDAGLAV</sequence>
<protein>
    <submittedName>
        <fullName evidence="1">Uncharacterized protein</fullName>
    </submittedName>
</protein>
<organism evidence="1 2">
    <name type="scientific">Escherichia coli M605</name>
    <dbReference type="NCBI Taxonomy" id="656417"/>
    <lineage>
        <taxon>Bacteria</taxon>
        <taxon>Pseudomonadati</taxon>
        <taxon>Pseudomonadota</taxon>
        <taxon>Gammaproteobacteria</taxon>
        <taxon>Enterobacterales</taxon>
        <taxon>Enterobacteriaceae</taxon>
        <taxon>Escherichia</taxon>
    </lineage>
</organism>
<proteinExistence type="predicted"/>
<name>F4T7N0_ECOLX</name>
<dbReference type="EMBL" id="GL883931">
    <property type="protein sequence ID" value="EGI13307.1"/>
    <property type="molecule type" value="Genomic_DNA"/>
</dbReference>
<evidence type="ECO:0000313" key="2">
    <source>
        <dbReference type="Proteomes" id="UP000004710"/>
    </source>
</evidence>
<evidence type="ECO:0000313" key="1">
    <source>
        <dbReference type="EMBL" id="EGI13307.1"/>
    </source>
</evidence>
<dbReference type="HOGENOM" id="CLU_3269221_0_0_6"/>
<reference evidence="1 2" key="1">
    <citation type="submission" date="2010-01" db="EMBL/GenBank/DDBJ databases">
        <title>The Genome Sequence of Escherichia coli M605.</title>
        <authorList>
            <consortium name="The Broad Institute Genome Sequencing Platform"/>
            <consortium name="The Broad Institute Genome Sequencing Center for Infectious Disease"/>
            <person name="Feldgarden M."/>
            <person name="Gordon D.M."/>
            <person name="Johnson J.R."/>
            <person name="Johnston B.D."/>
            <person name="Young S."/>
            <person name="Zeng Q."/>
            <person name="Koehrsen M."/>
            <person name="Alvarado L."/>
            <person name="Berlin A.M."/>
            <person name="Borenstein D."/>
            <person name="Chapman S.B."/>
            <person name="Chen Z."/>
            <person name="Engels R."/>
            <person name="Freedman E."/>
            <person name="Gellesch M."/>
            <person name="Goldberg J."/>
            <person name="Griggs A."/>
            <person name="Gujja S."/>
            <person name="Heilman E.R."/>
            <person name="Heiman D.I."/>
            <person name="Hepburn T.A."/>
            <person name="Howarth C."/>
            <person name="Jen D."/>
            <person name="Larson L."/>
            <person name="Lewis B."/>
            <person name="Mehta T."/>
            <person name="Park D."/>
            <person name="Pearson M."/>
            <person name="Richards J."/>
            <person name="Roberts A."/>
            <person name="Saif S."/>
            <person name="Shea T.D."/>
            <person name="Shenoy N."/>
            <person name="Sisk P."/>
            <person name="Stolte C."/>
            <person name="Sykes S.N."/>
            <person name="Walk T."/>
            <person name="White J."/>
            <person name="Yandava C."/>
            <person name="Haas B."/>
            <person name="Henn M.R."/>
            <person name="Nusbaum C."/>
            <person name="Birren B."/>
        </authorList>
    </citation>
    <scope>NUCLEOTIDE SEQUENCE [LARGE SCALE GENOMIC DNA]</scope>
    <source>
        <strain evidence="1 2">M605</strain>
    </source>
</reference>